<proteinExistence type="predicted"/>
<organism evidence="1 2">
    <name type="scientific">Clathrospora elynae</name>
    <dbReference type="NCBI Taxonomy" id="706981"/>
    <lineage>
        <taxon>Eukaryota</taxon>
        <taxon>Fungi</taxon>
        <taxon>Dikarya</taxon>
        <taxon>Ascomycota</taxon>
        <taxon>Pezizomycotina</taxon>
        <taxon>Dothideomycetes</taxon>
        <taxon>Pleosporomycetidae</taxon>
        <taxon>Pleosporales</taxon>
        <taxon>Diademaceae</taxon>
        <taxon>Clathrospora</taxon>
    </lineage>
</organism>
<keyword evidence="2" id="KW-1185">Reference proteome</keyword>
<protein>
    <submittedName>
        <fullName evidence="1">Uncharacterized protein</fullName>
    </submittedName>
</protein>
<dbReference type="Proteomes" id="UP000800038">
    <property type="component" value="Unassembled WGS sequence"/>
</dbReference>
<reference evidence="1" key="1">
    <citation type="journal article" date="2020" name="Stud. Mycol.">
        <title>101 Dothideomycetes genomes: a test case for predicting lifestyles and emergence of pathogens.</title>
        <authorList>
            <person name="Haridas S."/>
            <person name="Albert R."/>
            <person name="Binder M."/>
            <person name="Bloem J."/>
            <person name="Labutti K."/>
            <person name="Salamov A."/>
            <person name="Andreopoulos B."/>
            <person name="Baker S."/>
            <person name="Barry K."/>
            <person name="Bills G."/>
            <person name="Bluhm B."/>
            <person name="Cannon C."/>
            <person name="Castanera R."/>
            <person name="Culley D."/>
            <person name="Daum C."/>
            <person name="Ezra D."/>
            <person name="Gonzalez J."/>
            <person name="Henrissat B."/>
            <person name="Kuo A."/>
            <person name="Liang C."/>
            <person name="Lipzen A."/>
            <person name="Lutzoni F."/>
            <person name="Magnuson J."/>
            <person name="Mondo S."/>
            <person name="Nolan M."/>
            <person name="Ohm R."/>
            <person name="Pangilinan J."/>
            <person name="Park H.-J."/>
            <person name="Ramirez L."/>
            <person name="Alfaro M."/>
            <person name="Sun H."/>
            <person name="Tritt A."/>
            <person name="Yoshinaga Y."/>
            <person name="Zwiers L.-H."/>
            <person name="Turgeon B."/>
            <person name="Goodwin S."/>
            <person name="Spatafora J."/>
            <person name="Crous P."/>
            <person name="Grigoriev I."/>
        </authorList>
    </citation>
    <scope>NUCLEOTIDE SEQUENCE</scope>
    <source>
        <strain evidence="1">CBS 161.51</strain>
    </source>
</reference>
<evidence type="ECO:0000313" key="2">
    <source>
        <dbReference type="Proteomes" id="UP000800038"/>
    </source>
</evidence>
<accession>A0A6A5S966</accession>
<dbReference type="EMBL" id="ML976212">
    <property type="protein sequence ID" value="KAF1936084.1"/>
    <property type="molecule type" value="Genomic_DNA"/>
</dbReference>
<name>A0A6A5S966_9PLEO</name>
<dbReference type="OrthoDB" id="3673224at2759"/>
<gene>
    <name evidence="1" type="ORF">EJ02DRAFT_102314</name>
</gene>
<sequence>MATSSETAVTLPTNNTSSDLKQTLYGLEPYPDRVLVSLYVLWNMDQGYPTITKDTEQRDYIDVIKSQIK</sequence>
<evidence type="ECO:0000313" key="1">
    <source>
        <dbReference type="EMBL" id="KAF1936084.1"/>
    </source>
</evidence>
<dbReference type="AlphaFoldDB" id="A0A6A5S966"/>